<organism evidence="6 7">
    <name type="scientific">Serratia fonticola</name>
    <dbReference type="NCBI Taxonomy" id="47917"/>
    <lineage>
        <taxon>Bacteria</taxon>
        <taxon>Pseudomonadati</taxon>
        <taxon>Pseudomonadota</taxon>
        <taxon>Gammaproteobacteria</taxon>
        <taxon>Enterobacterales</taxon>
        <taxon>Yersiniaceae</taxon>
        <taxon>Serratia</taxon>
    </lineage>
</organism>
<evidence type="ECO:0000259" key="5">
    <source>
        <dbReference type="SMART" id="SM01086"/>
    </source>
</evidence>
<evidence type="ECO:0000256" key="3">
    <source>
        <dbReference type="ARBA" id="ARBA00023186"/>
    </source>
</evidence>
<keyword evidence="2" id="KW-0067">ATP-binding</keyword>
<dbReference type="PRINTS" id="PR00300">
    <property type="entry name" value="CLPPROTEASEA"/>
</dbReference>
<dbReference type="EMBL" id="CP133586">
    <property type="protein sequence ID" value="WMT16672.1"/>
    <property type="molecule type" value="Genomic_DNA"/>
</dbReference>
<accession>A0ABY9PTA6</accession>
<dbReference type="InterPro" id="IPR050130">
    <property type="entry name" value="ClpA_ClpB"/>
</dbReference>
<evidence type="ECO:0000256" key="2">
    <source>
        <dbReference type="ARBA" id="ARBA00022840"/>
    </source>
</evidence>
<name>A0ABY9PTA6_SERFO</name>
<feature type="domain" description="Clp ATPase C-terminal" evidence="5">
    <location>
        <begin position="655"/>
        <end position="745"/>
    </location>
</feature>
<dbReference type="CDD" id="cd19499">
    <property type="entry name" value="RecA-like_ClpB_Hsp104-like"/>
    <property type="match status" value="1"/>
</dbReference>
<dbReference type="Gene3D" id="3.40.50.300">
    <property type="entry name" value="P-loop containing nucleotide triphosphate hydrolases"/>
    <property type="match status" value="2"/>
</dbReference>
<protein>
    <submittedName>
        <fullName evidence="6">Type VI secretion system baseplate subunit TssF</fullName>
    </submittedName>
</protein>
<proteinExistence type="predicted"/>
<dbReference type="SUPFAM" id="SSF52540">
    <property type="entry name" value="P-loop containing nucleoside triphosphate hydrolases"/>
    <property type="match status" value="1"/>
</dbReference>
<dbReference type="InterPro" id="IPR019489">
    <property type="entry name" value="Clp_ATPase_C"/>
</dbReference>
<dbReference type="Pfam" id="PF10431">
    <property type="entry name" value="ClpB_D2-small"/>
    <property type="match status" value="1"/>
</dbReference>
<keyword evidence="1" id="KW-0547">Nucleotide-binding</keyword>
<evidence type="ECO:0000313" key="7">
    <source>
        <dbReference type="Proteomes" id="UP001235341"/>
    </source>
</evidence>
<dbReference type="InterPro" id="IPR003593">
    <property type="entry name" value="AAA+_ATPase"/>
</dbReference>
<dbReference type="PANTHER" id="PTHR11638">
    <property type="entry name" value="ATP-DEPENDENT CLP PROTEASE"/>
    <property type="match status" value="1"/>
</dbReference>
<reference evidence="6 7" key="1">
    <citation type="submission" date="2023-08" db="EMBL/GenBank/DDBJ databases">
        <title>Complete Genome and Methylome dissection of Serratia fonticola NEB369.</title>
        <authorList>
            <person name="Fomenkov A."/>
            <person name="Roberts R.D."/>
        </authorList>
    </citation>
    <scope>NUCLEOTIDE SEQUENCE [LARGE SCALE GENOMIC DNA]</scope>
    <source>
        <strain evidence="6 7">NEB369</strain>
    </source>
</reference>
<dbReference type="SMART" id="SM01086">
    <property type="entry name" value="ClpB_D2-small"/>
    <property type="match status" value="1"/>
</dbReference>
<evidence type="ECO:0000259" key="4">
    <source>
        <dbReference type="SMART" id="SM00382"/>
    </source>
</evidence>
<dbReference type="RefSeq" id="WP_309206432.1">
    <property type="nucleotide sequence ID" value="NZ_CP133586.1"/>
</dbReference>
<keyword evidence="7" id="KW-1185">Reference proteome</keyword>
<evidence type="ECO:0000313" key="6">
    <source>
        <dbReference type="EMBL" id="WMT16672.1"/>
    </source>
</evidence>
<dbReference type="PANTHER" id="PTHR11638:SF184">
    <property type="entry name" value="ATPASE WITH CHAPERONE ACTIVITY"/>
    <property type="match status" value="1"/>
</dbReference>
<feature type="domain" description="AAA+ ATPase" evidence="4">
    <location>
        <begin position="483"/>
        <end position="639"/>
    </location>
</feature>
<keyword evidence="3" id="KW-0143">Chaperone</keyword>
<dbReference type="SMART" id="SM00382">
    <property type="entry name" value="AAA"/>
    <property type="match status" value="1"/>
</dbReference>
<dbReference type="InterPro" id="IPR001270">
    <property type="entry name" value="ClpA/B"/>
</dbReference>
<sequence>MRLDENVTWDNLSLDKLTFYLSGPDVEAMQLLELLMQHTVGIFCQQVDSPRQRHYIPKARLNHEGFEADQVLLPNDLRNFDGYRLLQEYFAFPARFRLFSVSGLAPLFETGKMQNLRTREFEIVVLLSKELPLLAKRIDASHFSLHCTPVINLFPKVAERITLNNKTNEYHLVVGNIHPLDYEVFSVHRLWGTSENNQHEQEFRPFYCTQGRDAHNYGAYFSQRRSPRPLSAKSKQHGSRSKYLRFLPGSSQAIALRDWVRHYLGIEYLWDVRLILRKEEVNRATLGGTACARCAVSQHAEPGQVENCRRRIEALETEREIAMRDARIGAGDAERPTQIDEQLELERQQLAALNYRWNNELGLVNEMIELHAKLFRPSEAEEQDEVCDEAGLRSQLNELQQQLTTLQNNDPLIFPTVDASTIASVIADWTGIPLGRMMKNEVESVLSLAETLNQRVIGQKHGLEAIASRLITSRASLGDPNKHIGVFMLCGPSCVGKTETAHALAESFYGGERNVITINMSEFQESHTVSTLKGAPPGYVGYGEGGALTEAVRRRPYSVILLDEVEKAHSDVHEIFYQVFDKGWMEDGEGLRIDFRNTIIILTSNVGSEVVSSLCADPALLPDTEQLTAALRAPLLRAFPAALLGRLMVIPYYPLSDEVLGDIVKLQLERIRQRLLDSHHMTCSFDDRMIQQIVSRCTEVESGGRLVDNILTNTLLPQISHRLLTASSELNQFRHLHISYTDKHFDYDFQVDTPNHSKCIEAATEGIPRKHS</sequence>
<gene>
    <name evidence="6" type="ORF">RFB13_10270</name>
</gene>
<dbReference type="Pfam" id="PF07724">
    <property type="entry name" value="AAA_2"/>
    <property type="match status" value="1"/>
</dbReference>
<dbReference type="InterPro" id="IPR003959">
    <property type="entry name" value="ATPase_AAA_core"/>
</dbReference>
<evidence type="ECO:0000256" key="1">
    <source>
        <dbReference type="ARBA" id="ARBA00022741"/>
    </source>
</evidence>
<dbReference type="InterPro" id="IPR010272">
    <property type="entry name" value="T6SS_TssF"/>
</dbReference>
<dbReference type="Pfam" id="PF05947">
    <property type="entry name" value="T6SS_TssF"/>
    <property type="match status" value="1"/>
</dbReference>
<dbReference type="InterPro" id="IPR027417">
    <property type="entry name" value="P-loop_NTPase"/>
</dbReference>
<dbReference type="Gene3D" id="1.10.8.60">
    <property type="match status" value="1"/>
</dbReference>
<dbReference type="Proteomes" id="UP001235341">
    <property type="component" value="Chromosome"/>
</dbReference>